<dbReference type="Pfam" id="PF13920">
    <property type="entry name" value="zf-C3HC4_3"/>
    <property type="match status" value="1"/>
</dbReference>
<evidence type="ECO:0000256" key="2">
    <source>
        <dbReference type="ARBA" id="ARBA00022833"/>
    </source>
</evidence>
<reference evidence="5 6" key="1">
    <citation type="submission" date="2019-08" db="EMBL/GenBank/DDBJ databases">
        <title>Whole genome of Aphis craccivora.</title>
        <authorList>
            <person name="Voronova N.V."/>
            <person name="Shulinski R.S."/>
            <person name="Bandarenka Y.V."/>
            <person name="Zhorov D.G."/>
            <person name="Warner D."/>
        </authorList>
    </citation>
    <scope>NUCLEOTIDE SEQUENCE [LARGE SCALE GENOMIC DNA]</scope>
    <source>
        <strain evidence="5">180601</strain>
        <tissue evidence="5">Whole Body</tissue>
    </source>
</reference>
<keyword evidence="1 3" id="KW-0479">Metal-binding</keyword>
<dbReference type="PROSITE" id="PS50089">
    <property type="entry name" value="ZF_RING_2"/>
    <property type="match status" value="1"/>
</dbReference>
<dbReference type="OrthoDB" id="6630164at2759"/>
<dbReference type="SUPFAM" id="SSF57850">
    <property type="entry name" value="RING/U-box"/>
    <property type="match status" value="1"/>
</dbReference>
<feature type="domain" description="RING-type" evidence="4">
    <location>
        <begin position="52"/>
        <end position="89"/>
    </location>
</feature>
<dbReference type="InterPro" id="IPR001841">
    <property type="entry name" value="Znf_RING"/>
</dbReference>
<accession>A0A6G0X864</accession>
<keyword evidence="2" id="KW-0862">Zinc</keyword>
<dbReference type="Gene3D" id="3.30.40.10">
    <property type="entry name" value="Zinc/RING finger domain, C3HC4 (zinc finger)"/>
    <property type="match status" value="1"/>
</dbReference>
<proteinExistence type="predicted"/>
<evidence type="ECO:0000256" key="1">
    <source>
        <dbReference type="ARBA" id="ARBA00022771"/>
    </source>
</evidence>
<organism evidence="5 6">
    <name type="scientific">Aphis craccivora</name>
    <name type="common">Cowpea aphid</name>
    <dbReference type="NCBI Taxonomy" id="307492"/>
    <lineage>
        <taxon>Eukaryota</taxon>
        <taxon>Metazoa</taxon>
        <taxon>Ecdysozoa</taxon>
        <taxon>Arthropoda</taxon>
        <taxon>Hexapoda</taxon>
        <taxon>Insecta</taxon>
        <taxon>Pterygota</taxon>
        <taxon>Neoptera</taxon>
        <taxon>Paraneoptera</taxon>
        <taxon>Hemiptera</taxon>
        <taxon>Sternorrhyncha</taxon>
        <taxon>Aphidomorpha</taxon>
        <taxon>Aphidoidea</taxon>
        <taxon>Aphididae</taxon>
        <taxon>Aphidini</taxon>
        <taxon>Aphis</taxon>
        <taxon>Aphis</taxon>
    </lineage>
</organism>
<name>A0A6G0X864_APHCR</name>
<keyword evidence="6" id="KW-1185">Reference proteome</keyword>
<sequence>YDNRDFIIPEDAEMDLWQNFEDSDDEQDRTFVRVPANLLELYPQRADEENICVVCRVAPRTHALIPCGHKVLCIDCLTQLHVQQCPVCNGEFHNSLRVRQ</sequence>
<comment type="caution">
    <text evidence="5">The sequence shown here is derived from an EMBL/GenBank/DDBJ whole genome shotgun (WGS) entry which is preliminary data.</text>
</comment>
<evidence type="ECO:0000313" key="5">
    <source>
        <dbReference type="EMBL" id="KAF0736124.1"/>
    </source>
</evidence>
<feature type="non-terminal residue" evidence="5">
    <location>
        <position position="1"/>
    </location>
</feature>
<dbReference type="AlphaFoldDB" id="A0A6G0X864"/>
<dbReference type="GO" id="GO:0008270">
    <property type="term" value="F:zinc ion binding"/>
    <property type="evidence" value="ECO:0007669"/>
    <property type="project" value="UniProtKB-KW"/>
</dbReference>
<evidence type="ECO:0000313" key="6">
    <source>
        <dbReference type="Proteomes" id="UP000478052"/>
    </source>
</evidence>
<keyword evidence="1 3" id="KW-0863">Zinc-finger</keyword>
<dbReference type="Proteomes" id="UP000478052">
    <property type="component" value="Unassembled WGS sequence"/>
</dbReference>
<dbReference type="EMBL" id="VUJU01008059">
    <property type="protein sequence ID" value="KAF0736124.1"/>
    <property type="molecule type" value="Genomic_DNA"/>
</dbReference>
<evidence type="ECO:0000259" key="4">
    <source>
        <dbReference type="PROSITE" id="PS50089"/>
    </source>
</evidence>
<dbReference type="InterPro" id="IPR013083">
    <property type="entry name" value="Znf_RING/FYVE/PHD"/>
</dbReference>
<gene>
    <name evidence="5" type="ORF">FWK35_00033458</name>
</gene>
<evidence type="ECO:0000256" key="3">
    <source>
        <dbReference type="PROSITE-ProRule" id="PRU00175"/>
    </source>
</evidence>
<protein>
    <submittedName>
        <fullName evidence="5">RING-type domain-containing protein</fullName>
    </submittedName>
</protein>